<dbReference type="InterPro" id="IPR029063">
    <property type="entry name" value="SAM-dependent_MTases_sf"/>
</dbReference>
<dbReference type="Gene3D" id="2.30.30.490">
    <property type="match status" value="2"/>
</dbReference>
<dbReference type="InterPro" id="IPR043151">
    <property type="entry name" value="BAH_sf"/>
</dbReference>
<feature type="active site" evidence="7 8">
    <location>
        <position position="663"/>
    </location>
</feature>
<dbReference type="GO" id="GO:0032259">
    <property type="term" value="P:methylation"/>
    <property type="evidence" value="ECO:0007669"/>
    <property type="project" value="UniProtKB-KW"/>
</dbReference>
<evidence type="ECO:0000256" key="1">
    <source>
        <dbReference type="ARBA" id="ARBA00004123"/>
    </source>
</evidence>
<evidence type="ECO:0000256" key="5">
    <source>
        <dbReference type="ARBA" id="ARBA00023125"/>
    </source>
</evidence>
<dbReference type="GO" id="GO:0003682">
    <property type="term" value="F:chromatin binding"/>
    <property type="evidence" value="ECO:0007669"/>
    <property type="project" value="InterPro"/>
</dbReference>
<dbReference type="GO" id="GO:0005634">
    <property type="term" value="C:nucleus"/>
    <property type="evidence" value="ECO:0007669"/>
    <property type="project" value="UniProtKB-SubCell"/>
</dbReference>
<comment type="similarity">
    <text evidence="8 9">Belongs to the class I-like SAM-binding methyltransferase superfamily. C5-methyltransferase family.</text>
</comment>
<evidence type="ECO:0000256" key="8">
    <source>
        <dbReference type="PROSITE-ProRule" id="PRU01016"/>
    </source>
</evidence>
<dbReference type="GO" id="GO:0003677">
    <property type="term" value="F:DNA binding"/>
    <property type="evidence" value="ECO:0007669"/>
    <property type="project" value="UniProtKB-KW"/>
</dbReference>
<dbReference type="GO" id="GO:0044027">
    <property type="term" value="P:negative regulation of gene expression via chromosomal CpG island methylation"/>
    <property type="evidence" value="ECO:0007669"/>
    <property type="project" value="TreeGrafter"/>
</dbReference>
<feature type="region of interest" description="Disordered" evidence="11">
    <location>
        <begin position="61"/>
        <end position="175"/>
    </location>
</feature>
<feature type="compositionally biased region" description="Polar residues" evidence="11">
    <location>
        <begin position="115"/>
        <end position="155"/>
    </location>
</feature>
<keyword evidence="14" id="KW-1185">Reference proteome</keyword>
<keyword evidence="2 8" id="KW-0489">Methyltransferase</keyword>
<comment type="catalytic activity">
    <reaction evidence="10">
        <text>a 2'-deoxycytidine in DNA + S-adenosyl-L-methionine = a 5-methyl-2'-deoxycytidine in DNA + S-adenosyl-L-homocysteine + H(+)</text>
        <dbReference type="Rhea" id="RHEA:13681"/>
        <dbReference type="Rhea" id="RHEA-COMP:11369"/>
        <dbReference type="Rhea" id="RHEA-COMP:11370"/>
        <dbReference type="ChEBI" id="CHEBI:15378"/>
        <dbReference type="ChEBI" id="CHEBI:57856"/>
        <dbReference type="ChEBI" id="CHEBI:59789"/>
        <dbReference type="ChEBI" id="CHEBI:85452"/>
        <dbReference type="ChEBI" id="CHEBI:85454"/>
        <dbReference type="EC" id="2.1.1.37"/>
    </reaction>
</comment>
<comment type="subcellular location">
    <subcellularLocation>
        <location evidence="1">Nucleus</location>
    </subcellularLocation>
</comment>
<evidence type="ECO:0000259" key="12">
    <source>
        <dbReference type="PROSITE" id="PS51038"/>
    </source>
</evidence>
<dbReference type="PROSITE" id="PS51679">
    <property type="entry name" value="SAM_MT_C5"/>
    <property type="match status" value="1"/>
</dbReference>
<protein>
    <recommendedName>
        <fullName evidence="10">Cytosine-specific methyltransferase</fullName>
        <ecNumber evidence="10">2.1.1.37</ecNumber>
    </recommendedName>
</protein>
<dbReference type="PROSITE" id="PS00094">
    <property type="entry name" value="C5_MTASE_1"/>
    <property type="match status" value="1"/>
</dbReference>
<dbReference type="Gene3D" id="3.40.50.150">
    <property type="entry name" value="Vaccinia Virus protein VP39"/>
    <property type="match status" value="1"/>
</dbReference>
<dbReference type="OrthoDB" id="5376140at2759"/>
<dbReference type="AlphaFoldDB" id="A0A9P5PII2"/>
<dbReference type="InterPro" id="IPR031303">
    <property type="entry name" value="C5_meth_CS"/>
</dbReference>
<dbReference type="Gene3D" id="3.90.120.10">
    <property type="entry name" value="DNA Methylase, subunit A, domain 2"/>
    <property type="match status" value="2"/>
</dbReference>
<dbReference type="InterPro" id="IPR050390">
    <property type="entry name" value="C5-Methyltransferase"/>
</dbReference>
<organism evidence="13 14">
    <name type="scientific">Rhodocollybia butyracea</name>
    <dbReference type="NCBI Taxonomy" id="206335"/>
    <lineage>
        <taxon>Eukaryota</taxon>
        <taxon>Fungi</taxon>
        <taxon>Dikarya</taxon>
        <taxon>Basidiomycota</taxon>
        <taxon>Agaricomycotina</taxon>
        <taxon>Agaricomycetes</taxon>
        <taxon>Agaricomycetidae</taxon>
        <taxon>Agaricales</taxon>
        <taxon>Marasmiineae</taxon>
        <taxon>Omphalotaceae</taxon>
        <taxon>Rhodocollybia</taxon>
    </lineage>
</organism>
<sequence>MSYEKGVEDGRKALLQELQAAGLVDLTKSPGPSSNTLKRLLAETAVPPTPSPKKRRIVKTLSHVEVPKPESVKKVSTLPHSEPLTLESTSHKTQNMRRSGSSALPVTKPKPPRTLSFTPSKLKSISRTASSTPSKRTRSPASTSSYHDTATATDVSSSEESLRREFSESQQTKTSTKVLKLTTKSTVKPTVTPGVFRAIGPFFRNEFEVVGTELLEDWGEPELPHKSHEGNPKSILWGTKLDEEDEKVYYDSVTMDGAKYTVGDVVMVEPGPDERKGRQKNYQSGASQSVNKNANIYWFIRISYIFDDLDLESKMFHGQWLEHGSKTLMQEVANSRSLYLTNECSNQPLDVIYRKIDVDFLVPGELEKPDDQDPDGERYYCQHIWNDQDTKFTDLPTAEEVAADGAFSPAHRMCHSCILQGRAEFRKTIRFIESWKTGVSHFGVDYHIHDFVYLCPVGDEVLLSIAQVMAIIPPTKHNGVPKFRVRMLNPELHSTNDRLLALGDAEELVSFDRVQGKCYVLYFRSKSAPGITNWIAERDHYYILNSKLDQCAPCLEEQKDLLRAQADLLPIPALELFAGAGGLGTGLDMSGFVETVGAVEWIPHAAETYKANHSNTAVYVEDVNELLNKIVHGKDVKPLPVGSNQKSFLKLGKIDLISGGPPCQAFSAANHSPKEDDERATYPFTMLSFVEHLQPKYVLLENVVGILRYQLLGKQAKRGRNIVGGIRHGVFKLIVRALVGLGYQVQVKVLQAANYGAPQSRERVIFWATKQGLKMPEFPVPTHAYRAKDYKILEFDDLKLNKVTRSLDPDESQSFAPFKAVTVNDAIGDLNPHRIIPATDLDIEKAKIRRRVHWPAFCAVTGECKTLPGFRDAKYAHPPMNDFQRMMRRNMPENAEVQEHVTPTYSSKIVECTTTVPFKPRACHWDIPFELHRKKPHPTHTYYGRLDPNECFTTSMTKCSPNIKFCRILHPTQKRIITVLEYARSQGFPDDYTFMRTFSVMEAKLAYKEIGNAVPIPLALALGRALGSALIANNDHDEDDRSSRAVSVDV</sequence>
<dbReference type="InterPro" id="IPR018117">
    <property type="entry name" value="C5_DNA_meth_AS"/>
</dbReference>
<evidence type="ECO:0000313" key="14">
    <source>
        <dbReference type="Proteomes" id="UP000772434"/>
    </source>
</evidence>
<evidence type="ECO:0000256" key="2">
    <source>
        <dbReference type="ARBA" id="ARBA00022603"/>
    </source>
</evidence>
<comment type="caution">
    <text evidence="13">The sequence shown here is derived from an EMBL/GenBank/DDBJ whole genome shotgun (WGS) entry which is preliminary data.</text>
</comment>
<name>A0A9P5PII2_9AGAR</name>
<dbReference type="InterPro" id="IPR001025">
    <property type="entry name" value="BAH_dom"/>
</dbReference>
<evidence type="ECO:0000256" key="7">
    <source>
        <dbReference type="PIRSR" id="PIRSR037404-1"/>
    </source>
</evidence>
<reference evidence="13" key="1">
    <citation type="submission" date="2020-11" db="EMBL/GenBank/DDBJ databases">
        <authorList>
            <consortium name="DOE Joint Genome Institute"/>
            <person name="Ahrendt S."/>
            <person name="Riley R."/>
            <person name="Andreopoulos W."/>
            <person name="Labutti K."/>
            <person name="Pangilinan J."/>
            <person name="Ruiz-Duenas F.J."/>
            <person name="Barrasa J.M."/>
            <person name="Sanchez-Garcia M."/>
            <person name="Camarero S."/>
            <person name="Miyauchi S."/>
            <person name="Serrano A."/>
            <person name="Linde D."/>
            <person name="Babiker R."/>
            <person name="Drula E."/>
            <person name="Ayuso-Fernandez I."/>
            <person name="Pacheco R."/>
            <person name="Padilla G."/>
            <person name="Ferreira P."/>
            <person name="Barriuso J."/>
            <person name="Kellner H."/>
            <person name="Castanera R."/>
            <person name="Alfaro M."/>
            <person name="Ramirez L."/>
            <person name="Pisabarro A.G."/>
            <person name="Kuo A."/>
            <person name="Tritt A."/>
            <person name="Lipzen A."/>
            <person name="He G."/>
            <person name="Yan M."/>
            <person name="Ng V."/>
            <person name="Cullen D."/>
            <person name="Martin F."/>
            <person name="Rosso M.-N."/>
            <person name="Henrissat B."/>
            <person name="Hibbett D."/>
            <person name="Martinez A.T."/>
            <person name="Grigoriev I.V."/>
        </authorList>
    </citation>
    <scope>NUCLEOTIDE SEQUENCE</scope>
    <source>
        <strain evidence="13">AH 40177</strain>
    </source>
</reference>
<dbReference type="PROSITE" id="PS00095">
    <property type="entry name" value="C5_MTASE_2"/>
    <property type="match status" value="1"/>
</dbReference>
<dbReference type="GO" id="GO:0006346">
    <property type="term" value="P:DNA methylation-dependent constitutive heterochromatin formation"/>
    <property type="evidence" value="ECO:0007669"/>
    <property type="project" value="InterPro"/>
</dbReference>
<evidence type="ECO:0000256" key="6">
    <source>
        <dbReference type="ARBA" id="ARBA00023242"/>
    </source>
</evidence>
<evidence type="ECO:0000256" key="4">
    <source>
        <dbReference type="ARBA" id="ARBA00022691"/>
    </source>
</evidence>
<evidence type="ECO:0000256" key="3">
    <source>
        <dbReference type="ARBA" id="ARBA00022679"/>
    </source>
</evidence>
<gene>
    <name evidence="13" type="ORF">BDP27DRAFT_1330825</name>
</gene>
<dbReference type="Pfam" id="PF00145">
    <property type="entry name" value="DNA_methylase"/>
    <property type="match status" value="1"/>
</dbReference>
<proteinExistence type="inferred from homology"/>
<keyword evidence="4 8" id="KW-0949">S-adenosyl-L-methionine</keyword>
<dbReference type="PANTHER" id="PTHR10629:SF52">
    <property type="entry name" value="DNA (CYTOSINE-5)-METHYLTRANSFERASE 1"/>
    <property type="match status" value="1"/>
</dbReference>
<evidence type="ECO:0000313" key="13">
    <source>
        <dbReference type="EMBL" id="KAF9066329.1"/>
    </source>
</evidence>
<feature type="domain" description="BAH" evidence="12">
    <location>
        <begin position="258"/>
        <end position="396"/>
    </location>
</feature>
<dbReference type="InterPro" id="IPR001525">
    <property type="entry name" value="C5_MeTfrase"/>
</dbReference>
<dbReference type="EMBL" id="JADNRY010000089">
    <property type="protein sequence ID" value="KAF9066329.1"/>
    <property type="molecule type" value="Genomic_DNA"/>
</dbReference>
<evidence type="ECO:0000256" key="9">
    <source>
        <dbReference type="RuleBase" id="RU000416"/>
    </source>
</evidence>
<keyword evidence="5" id="KW-0238">DNA-binding</keyword>
<dbReference type="EC" id="2.1.1.37" evidence="10"/>
<dbReference type="PROSITE" id="PS51038">
    <property type="entry name" value="BAH"/>
    <property type="match status" value="1"/>
</dbReference>
<keyword evidence="6" id="KW-0539">Nucleus</keyword>
<dbReference type="Pfam" id="PF01426">
    <property type="entry name" value="BAH"/>
    <property type="match status" value="1"/>
</dbReference>
<dbReference type="PANTHER" id="PTHR10629">
    <property type="entry name" value="CYTOSINE-SPECIFIC METHYLTRANSFERASE"/>
    <property type="match status" value="1"/>
</dbReference>
<dbReference type="GO" id="GO:0003886">
    <property type="term" value="F:DNA (cytosine-5-)-methyltransferase activity"/>
    <property type="evidence" value="ECO:0007669"/>
    <property type="project" value="UniProtKB-EC"/>
</dbReference>
<dbReference type="PRINTS" id="PR00105">
    <property type="entry name" value="C5METTRFRASE"/>
</dbReference>
<dbReference type="NCBIfam" id="TIGR00675">
    <property type="entry name" value="dcm"/>
    <property type="match status" value="1"/>
</dbReference>
<keyword evidence="3 8" id="KW-0808">Transferase</keyword>
<evidence type="ECO:0000256" key="10">
    <source>
        <dbReference type="RuleBase" id="RU000417"/>
    </source>
</evidence>
<dbReference type="SUPFAM" id="SSF53335">
    <property type="entry name" value="S-adenosyl-L-methionine-dependent methyltransferases"/>
    <property type="match status" value="1"/>
</dbReference>
<dbReference type="SMART" id="SM00439">
    <property type="entry name" value="BAH"/>
    <property type="match status" value="1"/>
</dbReference>
<evidence type="ECO:0000256" key="11">
    <source>
        <dbReference type="SAM" id="MobiDB-lite"/>
    </source>
</evidence>
<dbReference type="Proteomes" id="UP000772434">
    <property type="component" value="Unassembled WGS sequence"/>
</dbReference>
<accession>A0A9P5PII2</accession>
<feature type="compositionally biased region" description="Polar residues" evidence="11">
    <location>
        <begin position="86"/>
        <end position="104"/>
    </location>
</feature>